<dbReference type="Gene3D" id="3.30.450.330">
    <property type="match status" value="1"/>
</dbReference>
<protein>
    <submittedName>
        <fullName evidence="6">Cell division protein FtsI (Penicillin-binding protein 3)</fullName>
    </submittedName>
</protein>
<dbReference type="Gene3D" id="3.30.10.20">
    <property type="match status" value="1"/>
</dbReference>
<dbReference type="InterPro" id="IPR005543">
    <property type="entry name" value="PASTA_dom"/>
</dbReference>
<dbReference type="Proteomes" id="UP000247973">
    <property type="component" value="Unassembled WGS sequence"/>
</dbReference>
<dbReference type="Pfam" id="PF03717">
    <property type="entry name" value="PBP_dimer"/>
    <property type="match status" value="1"/>
</dbReference>
<dbReference type="Pfam" id="PF00905">
    <property type="entry name" value="Transpeptidase"/>
    <property type="match status" value="1"/>
</dbReference>
<sequence length="735" mass="82025">MSKDANNIRKKKNAIINRYGLIVILFLTVFIVIFGYIIRIMFVEGEQWRALGLKETVKKDREIKPNRGNIYAADGRLLATSEPLYGVYMDFMSEGIRKDTLMKYVGDLSVRLSKKFPDRTAAQYKNIILNGWELSRRELAEIERNKASGSDKQVKLKSRYVRIIKRDIDYLELKELRTYPFLNQRSNKTGLIVEERTMRAKPFGRLAGRTVGSIYKDMAKGGASGIEMKYDSILRGKPGVKSRQKVQGRWIDIVEVPAEDGWDVKTTLDVDIQDITERALYAKLVETDAESGTAIIMEVATGEIKAISNLDRISDGVYAEGNPNAFSYMNEPGSTFKTLSIMIALEDGVVTPNEKFHVGNGLYQYGKSWIRDHYWQKGQDRGDLTVSEGMYISSNIVIAKTILKGYENNPEKYVQRLYDLGITKKIEWDVPLNGKEGTAVIRHPNDKSSYWSKTTLPWMSFGYETQIPPIYILMFYNGIANGGKMIKPFLTKAFIKDGDVQEKFETEVINPSLCSPKTLEEIKAMLVGVVNEGTGKAVASKSFQIAGKTGTAQIASGGNYANGHFVSFCGYFPADKPLYTCFVGIRRPRGIPSGGLMPGGVFKRIAEEVYARNVFVAPDQCKPDSVMTMMPYVKNGSLKDMQTVFTQLNIPFTLPVGEAEWVMASTLQNKIELSKNVVQNGLVPDVRGMGAKDALFLLERAGLRVVLQGYGTVTSQSVPAGSRVIKGSQVTLGLK</sequence>
<evidence type="ECO:0000256" key="3">
    <source>
        <dbReference type="ARBA" id="ARBA00023136"/>
    </source>
</evidence>
<dbReference type="SUPFAM" id="SSF54184">
    <property type="entry name" value="Penicillin-binding protein 2x (pbp-2x), c-terminal domain"/>
    <property type="match status" value="1"/>
</dbReference>
<dbReference type="SUPFAM" id="SSF56519">
    <property type="entry name" value="Penicillin binding protein dimerisation domain"/>
    <property type="match status" value="1"/>
</dbReference>
<dbReference type="AlphaFoldDB" id="A0A2V3PUU4"/>
<dbReference type="Gene3D" id="3.90.1310.10">
    <property type="entry name" value="Penicillin-binding protein 2a (Domain 2)"/>
    <property type="match status" value="1"/>
</dbReference>
<feature type="domain" description="PASTA" evidence="5">
    <location>
        <begin position="677"/>
        <end position="735"/>
    </location>
</feature>
<dbReference type="PANTHER" id="PTHR30627:SF1">
    <property type="entry name" value="PEPTIDOGLYCAN D,D-TRANSPEPTIDASE FTSI"/>
    <property type="match status" value="1"/>
</dbReference>
<comment type="caution">
    <text evidence="6">The sequence shown here is derived from an EMBL/GenBank/DDBJ whole genome shotgun (WGS) entry which is preliminary data.</text>
</comment>
<keyword evidence="6" id="KW-0132">Cell division</keyword>
<accession>A0A2V3PUU4</accession>
<evidence type="ECO:0000259" key="5">
    <source>
        <dbReference type="PROSITE" id="PS51178"/>
    </source>
</evidence>
<name>A0A2V3PUU4_9BACT</name>
<dbReference type="InterPro" id="IPR036138">
    <property type="entry name" value="PBP_dimer_sf"/>
</dbReference>
<keyword evidence="6" id="KW-0131">Cell cycle</keyword>
<dbReference type="Pfam" id="PF03793">
    <property type="entry name" value="PASTA"/>
    <property type="match status" value="1"/>
</dbReference>
<keyword evidence="2" id="KW-0121">Carboxypeptidase</keyword>
<dbReference type="GO" id="GO:0051301">
    <property type="term" value="P:cell division"/>
    <property type="evidence" value="ECO:0007669"/>
    <property type="project" value="UniProtKB-KW"/>
</dbReference>
<keyword evidence="3 4" id="KW-0472">Membrane</keyword>
<organism evidence="6 7">
    <name type="scientific">Dysgonomonas alginatilytica</name>
    <dbReference type="NCBI Taxonomy" id="1605892"/>
    <lineage>
        <taxon>Bacteria</taxon>
        <taxon>Pseudomonadati</taxon>
        <taxon>Bacteroidota</taxon>
        <taxon>Bacteroidia</taxon>
        <taxon>Bacteroidales</taxon>
        <taxon>Dysgonomonadaceae</taxon>
        <taxon>Dysgonomonas</taxon>
    </lineage>
</organism>
<feature type="transmembrane region" description="Helical" evidence="4">
    <location>
        <begin position="21"/>
        <end position="42"/>
    </location>
</feature>
<evidence type="ECO:0000313" key="6">
    <source>
        <dbReference type="EMBL" id="PXV68156.1"/>
    </source>
</evidence>
<dbReference type="GO" id="GO:0071555">
    <property type="term" value="P:cell wall organization"/>
    <property type="evidence" value="ECO:0007669"/>
    <property type="project" value="TreeGrafter"/>
</dbReference>
<dbReference type="PANTHER" id="PTHR30627">
    <property type="entry name" value="PEPTIDOGLYCAN D,D-TRANSPEPTIDASE"/>
    <property type="match status" value="1"/>
</dbReference>
<evidence type="ECO:0000256" key="2">
    <source>
        <dbReference type="ARBA" id="ARBA00022645"/>
    </source>
</evidence>
<evidence type="ECO:0000313" key="7">
    <source>
        <dbReference type="Proteomes" id="UP000247973"/>
    </source>
</evidence>
<dbReference type="InterPro" id="IPR050515">
    <property type="entry name" value="Beta-lactam/transpept"/>
</dbReference>
<gene>
    <name evidence="6" type="ORF">CLV62_102188</name>
</gene>
<dbReference type="OrthoDB" id="9804124at2"/>
<keyword evidence="4" id="KW-0812">Transmembrane</keyword>
<reference evidence="6 7" key="1">
    <citation type="submission" date="2018-03" db="EMBL/GenBank/DDBJ databases">
        <title>Genomic Encyclopedia of Archaeal and Bacterial Type Strains, Phase II (KMG-II): from individual species to whole genera.</title>
        <authorList>
            <person name="Goeker M."/>
        </authorList>
    </citation>
    <scope>NUCLEOTIDE SEQUENCE [LARGE SCALE GENOMIC DNA]</scope>
    <source>
        <strain evidence="6 7">DSM 100214</strain>
    </source>
</reference>
<keyword evidence="2" id="KW-0645">Protease</keyword>
<comment type="subcellular location">
    <subcellularLocation>
        <location evidence="1">Membrane</location>
    </subcellularLocation>
</comment>
<dbReference type="InterPro" id="IPR012338">
    <property type="entry name" value="Beta-lactam/transpept-like"/>
</dbReference>
<proteinExistence type="predicted"/>
<dbReference type="CDD" id="cd06575">
    <property type="entry name" value="PASTA_Pbp2x-like_2"/>
    <property type="match status" value="1"/>
</dbReference>
<keyword evidence="7" id="KW-1185">Reference proteome</keyword>
<keyword evidence="2" id="KW-0378">Hydrolase</keyword>
<dbReference type="PROSITE" id="PS51178">
    <property type="entry name" value="PASTA"/>
    <property type="match status" value="1"/>
</dbReference>
<dbReference type="GO" id="GO:0005886">
    <property type="term" value="C:plasma membrane"/>
    <property type="evidence" value="ECO:0007669"/>
    <property type="project" value="TreeGrafter"/>
</dbReference>
<keyword evidence="4" id="KW-1133">Transmembrane helix</keyword>
<dbReference type="SUPFAM" id="SSF56601">
    <property type="entry name" value="beta-lactamase/transpeptidase-like"/>
    <property type="match status" value="1"/>
</dbReference>
<dbReference type="EMBL" id="QICL01000002">
    <property type="protein sequence ID" value="PXV68156.1"/>
    <property type="molecule type" value="Genomic_DNA"/>
</dbReference>
<evidence type="ECO:0000256" key="1">
    <source>
        <dbReference type="ARBA" id="ARBA00004370"/>
    </source>
</evidence>
<dbReference type="Gene3D" id="3.40.710.10">
    <property type="entry name" value="DD-peptidase/beta-lactamase superfamily"/>
    <property type="match status" value="1"/>
</dbReference>
<dbReference type="InterPro" id="IPR001460">
    <property type="entry name" value="PCN-bd_Tpept"/>
</dbReference>
<dbReference type="RefSeq" id="WP_110309438.1">
    <property type="nucleotide sequence ID" value="NZ_QICL01000002.1"/>
</dbReference>
<dbReference type="GO" id="GO:0008658">
    <property type="term" value="F:penicillin binding"/>
    <property type="evidence" value="ECO:0007669"/>
    <property type="project" value="InterPro"/>
</dbReference>
<evidence type="ECO:0000256" key="4">
    <source>
        <dbReference type="SAM" id="Phobius"/>
    </source>
</evidence>
<dbReference type="SMART" id="SM00740">
    <property type="entry name" value="PASTA"/>
    <property type="match status" value="1"/>
</dbReference>
<dbReference type="GO" id="GO:0004180">
    <property type="term" value="F:carboxypeptidase activity"/>
    <property type="evidence" value="ECO:0007669"/>
    <property type="project" value="UniProtKB-KW"/>
</dbReference>
<dbReference type="InterPro" id="IPR005311">
    <property type="entry name" value="PBP_dimer"/>
</dbReference>